<keyword evidence="2" id="KW-1185">Reference proteome</keyword>
<dbReference type="OrthoDB" id="3242676at2"/>
<evidence type="ECO:0000313" key="2">
    <source>
        <dbReference type="Proteomes" id="UP000013167"/>
    </source>
</evidence>
<sequence length="209" mass="22203">MPLPPAADQARRLIDLGIADVAGVDPQAVLALAGGAADGDLVVLPAPASVLAPLLGLGGRPGFVVEDMTDVDEFVPTMAMPGGPYVVRGLDRGDEFASVRPADAVPVIEERGRSPLTLVEGLHWAIQDDGVLERNHCYMTIGSRKQRANGTFDARTPALWISNGTGRDGRERKGAPKVGWCWWRNHHTWLGIASCAARSALQPASSGRR</sequence>
<dbReference type="InterPro" id="IPR043755">
    <property type="entry name" value="DUF5701"/>
</dbReference>
<dbReference type="STRING" id="1193181.BN10_590063"/>
<dbReference type="HOGENOM" id="CLU_085950_0_0_11"/>
<protein>
    <submittedName>
        <fullName evidence="1">Uncharacterized protein</fullName>
    </submittedName>
</protein>
<dbReference type="eggNOG" id="ENOG502ZCBY">
    <property type="taxonomic scope" value="Bacteria"/>
</dbReference>
<comment type="caution">
    <text evidence="1">The sequence shown here is derived from an EMBL/GenBank/DDBJ whole genome shotgun (WGS) entry which is preliminary data.</text>
</comment>
<dbReference type="Pfam" id="PF18959">
    <property type="entry name" value="DUF5701"/>
    <property type="match status" value="1"/>
</dbReference>
<dbReference type="Proteomes" id="UP000013167">
    <property type="component" value="Unassembled WGS sequence"/>
</dbReference>
<dbReference type="RefSeq" id="WP_010850395.1">
    <property type="nucleotide sequence ID" value="NZ_HF570956.1"/>
</dbReference>
<proteinExistence type="predicted"/>
<accession>N0E3Z8</accession>
<dbReference type="EMBL" id="CAIZ01000129">
    <property type="protein sequence ID" value="CCH70546.1"/>
    <property type="molecule type" value="Genomic_DNA"/>
</dbReference>
<name>N0E3Z8_9MICO</name>
<evidence type="ECO:0000313" key="1">
    <source>
        <dbReference type="EMBL" id="CCH70546.1"/>
    </source>
</evidence>
<gene>
    <name evidence="1" type="ORF">BN10_590063</name>
</gene>
<dbReference type="AlphaFoldDB" id="N0E3Z8"/>
<organism evidence="1 2">
    <name type="scientific">Phycicoccus elongatus Lp2</name>
    <dbReference type="NCBI Taxonomy" id="1193181"/>
    <lineage>
        <taxon>Bacteria</taxon>
        <taxon>Bacillati</taxon>
        <taxon>Actinomycetota</taxon>
        <taxon>Actinomycetes</taxon>
        <taxon>Micrococcales</taxon>
        <taxon>Intrasporangiaceae</taxon>
        <taxon>Phycicoccus</taxon>
    </lineage>
</organism>
<reference evidence="1 2" key="1">
    <citation type="journal article" date="2013" name="ISME J.">
        <title>A metabolic model for members of the genus Tetrasphaera involved in enhanced biological phosphorus removal.</title>
        <authorList>
            <person name="Kristiansen R."/>
            <person name="Nguyen H.T.T."/>
            <person name="Saunders A.M."/>
            <person name="Nielsen J.L."/>
            <person name="Wimmer R."/>
            <person name="Le V.Q."/>
            <person name="McIlroy S.J."/>
            <person name="Petrovski S."/>
            <person name="Seviour R.J."/>
            <person name="Calteau A."/>
            <person name="Nielsen K.L."/>
            <person name="Nielsen P.H."/>
        </authorList>
    </citation>
    <scope>NUCLEOTIDE SEQUENCE [LARGE SCALE GENOMIC DNA]</scope>
    <source>
        <strain evidence="1 2">Lp2</strain>
    </source>
</reference>